<dbReference type="SUPFAM" id="SSF56601">
    <property type="entry name" value="beta-lactamase/transpeptidase-like"/>
    <property type="match status" value="1"/>
</dbReference>
<name>W0RKG5_9BACT</name>
<keyword evidence="1" id="KW-0732">Signal</keyword>
<dbReference type="InParanoid" id="W0RKG5"/>
<keyword evidence="4" id="KW-1185">Reference proteome</keyword>
<organism evidence="3 4">
    <name type="scientific">Gemmatirosa kalamazoonensis</name>
    <dbReference type="NCBI Taxonomy" id="861299"/>
    <lineage>
        <taxon>Bacteria</taxon>
        <taxon>Pseudomonadati</taxon>
        <taxon>Gemmatimonadota</taxon>
        <taxon>Gemmatimonadia</taxon>
        <taxon>Gemmatimonadales</taxon>
        <taxon>Gemmatimonadaceae</taxon>
        <taxon>Gemmatirosa</taxon>
    </lineage>
</organism>
<dbReference type="OrthoDB" id="846150at2"/>
<feature type="signal peptide" evidence="1">
    <location>
        <begin position="1"/>
        <end position="20"/>
    </location>
</feature>
<dbReference type="PATRIC" id="fig|861299.3.peg.4104"/>
<evidence type="ECO:0000256" key="1">
    <source>
        <dbReference type="SAM" id="SignalP"/>
    </source>
</evidence>
<dbReference type="InterPro" id="IPR012338">
    <property type="entry name" value="Beta-lactam/transpept-like"/>
</dbReference>
<feature type="chain" id="PRO_5004794225" evidence="1">
    <location>
        <begin position="21"/>
        <end position="451"/>
    </location>
</feature>
<dbReference type="HOGENOM" id="CLU_020027_0_4_0"/>
<proteinExistence type="predicted"/>
<dbReference type="InterPro" id="IPR050491">
    <property type="entry name" value="AmpC-like"/>
</dbReference>
<reference evidence="3 4" key="1">
    <citation type="journal article" date="2014" name="Genome Announc.">
        <title>Genome Sequence and Methylome of Soil Bacterium Gemmatirosa kalamazoonensis KBS708T, a Member of the Rarely Cultivated Gemmatimonadetes Phylum.</title>
        <authorList>
            <person name="Debruyn J.M."/>
            <person name="Radosevich M."/>
            <person name="Wommack K.E."/>
            <person name="Polson S.W."/>
            <person name="Hauser L.J."/>
            <person name="Fawaz M.N."/>
            <person name="Korlach J."/>
            <person name="Tsai Y.C."/>
        </authorList>
    </citation>
    <scope>NUCLEOTIDE SEQUENCE [LARGE SCALE GENOMIC DNA]</scope>
    <source>
        <strain evidence="3 4">KBS708</strain>
    </source>
</reference>
<dbReference type="PANTHER" id="PTHR46825">
    <property type="entry name" value="D-ALANYL-D-ALANINE-CARBOXYPEPTIDASE/ENDOPEPTIDASE AMPH"/>
    <property type="match status" value="1"/>
</dbReference>
<dbReference type="Gene3D" id="3.40.710.10">
    <property type="entry name" value="DD-peptidase/beta-lactamase superfamily"/>
    <property type="match status" value="1"/>
</dbReference>
<evidence type="ECO:0000313" key="3">
    <source>
        <dbReference type="EMBL" id="AHG91584.1"/>
    </source>
</evidence>
<evidence type="ECO:0000313" key="4">
    <source>
        <dbReference type="Proteomes" id="UP000019151"/>
    </source>
</evidence>
<dbReference type="PANTHER" id="PTHR46825:SF9">
    <property type="entry name" value="BETA-LACTAMASE-RELATED DOMAIN-CONTAINING PROTEIN"/>
    <property type="match status" value="1"/>
</dbReference>
<dbReference type="STRING" id="861299.J421_4047"/>
<gene>
    <name evidence="3" type="ORF">J421_4047</name>
</gene>
<dbReference type="Proteomes" id="UP000019151">
    <property type="component" value="Chromosome"/>
</dbReference>
<dbReference type="eggNOG" id="COG1680">
    <property type="taxonomic scope" value="Bacteria"/>
</dbReference>
<accession>W0RKG5</accession>
<sequence length="451" mass="48591">MRSLLAASLLALTVASSARAQDERKLVAFVDSVANAAVSAHKTPGVSVAIVRRGRTVLAKGYGYADLENDVPAAPNTVYRIGSITKQFTAAGIMRLMEQGKLSLDDTLQKFLPGFPTQGNRVTIRHLLNHTSGIKSYTNLGPKWARVMRIDLVPDSLVALFASEPFDFKPGDRWSYDNSGYFLLGMVIEKLSGKPYGQYVQDEFFTPLGLTGTVYCDQAPLIKHRAQGYAPKPGGQFVNAEPLSMTQPYAAGSLCSTVTDLAAWTLALSSGKVVSPASYRQMTTPGTLNDGKPLTYGFGLGVGTLRGHRQVSHNGGINGFISELHNYVDDSLVVVVLTNVMNLTAPELERVIARRALGVQDLPVVAIDAAGLARLTGEYALPNGRVRVFAENGQLRMQTGTQPPVALKHIGGDRFVREDNDDIEFAFTAGTPSPSVVRRANGDSLTIKRLP</sequence>
<dbReference type="Pfam" id="PF00144">
    <property type="entry name" value="Beta-lactamase"/>
    <property type="match status" value="1"/>
</dbReference>
<dbReference type="KEGG" id="gba:J421_4047"/>
<feature type="domain" description="Beta-lactamase-related" evidence="2">
    <location>
        <begin position="33"/>
        <end position="349"/>
    </location>
</feature>
<dbReference type="InterPro" id="IPR001466">
    <property type="entry name" value="Beta-lactam-related"/>
</dbReference>
<evidence type="ECO:0000259" key="2">
    <source>
        <dbReference type="Pfam" id="PF00144"/>
    </source>
</evidence>
<dbReference type="RefSeq" id="WP_025413030.1">
    <property type="nucleotide sequence ID" value="NZ_CP007128.1"/>
</dbReference>
<protein>
    <submittedName>
        <fullName evidence="3">Beta-lactamase</fullName>
    </submittedName>
</protein>
<dbReference type="AlphaFoldDB" id="W0RKG5"/>
<dbReference type="EMBL" id="CP007128">
    <property type="protein sequence ID" value="AHG91584.1"/>
    <property type="molecule type" value="Genomic_DNA"/>
</dbReference>